<dbReference type="HOGENOM" id="CLU_084262_0_0_1"/>
<dbReference type="RefSeq" id="XP_001882349.1">
    <property type="nucleotide sequence ID" value="XM_001882314.1"/>
</dbReference>
<keyword evidence="3" id="KW-1185">Reference proteome</keyword>
<evidence type="ECO:0000313" key="2">
    <source>
        <dbReference type="EMBL" id="EDR06976.1"/>
    </source>
</evidence>
<dbReference type="InParanoid" id="B0DEP6"/>
<name>B0DEP6_LACBS</name>
<proteinExistence type="predicted"/>
<dbReference type="OrthoDB" id="2669263at2759"/>
<organism evidence="3">
    <name type="scientific">Laccaria bicolor (strain S238N-H82 / ATCC MYA-4686)</name>
    <name type="common">Bicoloured deceiver</name>
    <name type="synonym">Laccaria laccata var. bicolor</name>
    <dbReference type="NCBI Taxonomy" id="486041"/>
    <lineage>
        <taxon>Eukaryota</taxon>
        <taxon>Fungi</taxon>
        <taxon>Dikarya</taxon>
        <taxon>Basidiomycota</taxon>
        <taxon>Agaricomycotina</taxon>
        <taxon>Agaricomycetes</taxon>
        <taxon>Agaricomycetidae</taxon>
        <taxon>Agaricales</taxon>
        <taxon>Agaricineae</taxon>
        <taxon>Hydnangiaceae</taxon>
        <taxon>Laccaria</taxon>
    </lineage>
</organism>
<feature type="region of interest" description="Disordered" evidence="1">
    <location>
        <begin position="1"/>
        <end position="33"/>
    </location>
</feature>
<evidence type="ECO:0000256" key="1">
    <source>
        <dbReference type="SAM" id="MobiDB-lite"/>
    </source>
</evidence>
<protein>
    <submittedName>
        <fullName evidence="2">Predicted protein</fullName>
    </submittedName>
</protein>
<dbReference type="EMBL" id="DS547106">
    <property type="protein sequence ID" value="EDR06976.1"/>
    <property type="molecule type" value="Genomic_DNA"/>
</dbReference>
<dbReference type="KEGG" id="lbc:LACBIDRAFT_328379"/>
<dbReference type="AlphaFoldDB" id="B0DEP6"/>
<reference evidence="2 3" key="1">
    <citation type="journal article" date="2008" name="Nature">
        <title>The genome of Laccaria bicolor provides insights into mycorrhizal symbiosis.</title>
        <authorList>
            <person name="Martin F."/>
            <person name="Aerts A."/>
            <person name="Ahren D."/>
            <person name="Brun A."/>
            <person name="Danchin E.G.J."/>
            <person name="Duchaussoy F."/>
            <person name="Gibon J."/>
            <person name="Kohler A."/>
            <person name="Lindquist E."/>
            <person name="Pereda V."/>
            <person name="Salamov A."/>
            <person name="Shapiro H.J."/>
            <person name="Wuyts J."/>
            <person name="Blaudez D."/>
            <person name="Buee M."/>
            <person name="Brokstein P."/>
            <person name="Canbaeck B."/>
            <person name="Cohen D."/>
            <person name="Courty P.E."/>
            <person name="Coutinho P.M."/>
            <person name="Delaruelle C."/>
            <person name="Detter J.C."/>
            <person name="Deveau A."/>
            <person name="DiFazio S."/>
            <person name="Duplessis S."/>
            <person name="Fraissinet-Tachet L."/>
            <person name="Lucic E."/>
            <person name="Frey-Klett P."/>
            <person name="Fourrey C."/>
            <person name="Feussner I."/>
            <person name="Gay G."/>
            <person name="Grimwood J."/>
            <person name="Hoegger P.J."/>
            <person name="Jain P."/>
            <person name="Kilaru S."/>
            <person name="Labbe J."/>
            <person name="Lin Y.C."/>
            <person name="Legue V."/>
            <person name="Le Tacon F."/>
            <person name="Marmeisse R."/>
            <person name="Melayah D."/>
            <person name="Montanini B."/>
            <person name="Muratet M."/>
            <person name="Nehls U."/>
            <person name="Niculita-Hirzel H."/>
            <person name="Oudot-Le Secq M.P."/>
            <person name="Peter M."/>
            <person name="Quesneville H."/>
            <person name="Rajashekar B."/>
            <person name="Reich M."/>
            <person name="Rouhier N."/>
            <person name="Schmutz J."/>
            <person name="Yin T."/>
            <person name="Chalot M."/>
            <person name="Henrissat B."/>
            <person name="Kuees U."/>
            <person name="Lucas S."/>
            <person name="Van de Peer Y."/>
            <person name="Podila G.K."/>
            <person name="Polle A."/>
            <person name="Pukkila P.J."/>
            <person name="Richardson P.M."/>
            <person name="Rouze P."/>
            <person name="Sanders I.R."/>
            <person name="Stajich J.E."/>
            <person name="Tunlid A."/>
            <person name="Tuskan G."/>
            <person name="Grigoriev I.V."/>
        </authorList>
    </citation>
    <scope>NUCLEOTIDE SEQUENCE [LARGE SCALE GENOMIC DNA]</scope>
    <source>
        <strain evidence="3">S238N-H82 / ATCC MYA-4686</strain>
    </source>
</reference>
<evidence type="ECO:0000313" key="3">
    <source>
        <dbReference type="Proteomes" id="UP000001194"/>
    </source>
</evidence>
<accession>B0DEP6</accession>
<sequence length="253" mass="28216">MSYNLAAPSMFSSETGSFSGAGDSGRKDHRTKACRTTRNARVPKVDDGQVVSYVRQLMKGYDMTWDEVVEMLVALHGSLERAVWSNEMGEAEAKERLNRLNAPPDGVEFGAIGRKPKPGEEVTATRLGPNLSIRVWPGDHNDCYAFDFVNGQGQYICTPEDIEIWSMPSGLGMPAPVRSIEASVGFLATPFFNLDINKGKFKPDLNWETYIIPQGTTLRIMQCRHEDCFLAIPSWEMNPANVLVLQPWAPMRD</sequence>
<dbReference type="GeneID" id="6077913"/>
<gene>
    <name evidence="2" type="ORF">LACBIDRAFT_328379</name>
</gene>
<dbReference type="Proteomes" id="UP000001194">
    <property type="component" value="Unassembled WGS sequence"/>
</dbReference>